<dbReference type="GO" id="GO:0030145">
    <property type="term" value="F:manganese ion binding"/>
    <property type="evidence" value="ECO:0007669"/>
    <property type="project" value="InterPro"/>
</dbReference>
<dbReference type="PhylomeDB" id="A0A0D2UC54"/>
<dbReference type="InParanoid" id="A0A0D2UC54"/>
<dbReference type="OrthoDB" id="10041421at2759"/>
<keyword evidence="3" id="KW-0645">Protease</keyword>
<dbReference type="PROSITE" id="PS00631">
    <property type="entry name" value="CYTOSOL_AP"/>
    <property type="match status" value="1"/>
</dbReference>
<dbReference type="STRING" id="595528.A0A0D2UC54"/>
<dbReference type="PRINTS" id="PR00481">
    <property type="entry name" value="LAMNOPPTDASE"/>
</dbReference>
<dbReference type="eggNOG" id="KOG2597">
    <property type="taxonomic scope" value="Eukaryota"/>
</dbReference>
<dbReference type="AlphaFoldDB" id="A0A0D2UC54"/>
<protein>
    <recommendedName>
        <fullName evidence="5">Cytosol aminopeptidase domain-containing protein</fullName>
    </recommendedName>
</protein>
<accession>A0A0D2UC54</accession>
<proteinExistence type="inferred from homology"/>
<organism evidence="6 7">
    <name type="scientific">Capsaspora owczarzaki (strain ATCC 30864)</name>
    <dbReference type="NCBI Taxonomy" id="595528"/>
    <lineage>
        <taxon>Eukaryota</taxon>
        <taxon>Filasterea</taxon>
        <taxon>Capsaspora</taxon>
    </lineage>
</organism>
<dbReference type="Gene3D" id="3.40.630.10">
    <property type="entry name" value="Zn peptidases"/>
    <property type="match status" value="1"/>
</dbReference>
<dbReference type="Pfam" id="PF00883">
    <property type="entry name" value="Peptidase_M17"/>
    <property type="match status" value="1"/>
</dbReference>
<keyword evidence="4" id="KW-0378">Hydrolase</keyword>
<dbReference type="PANTHER" id="PTHR11963">
    <property type="entry name" value="LEUCINE AMINOPEPTIDASE-RELATED"/>
    <property type="match status" value="1"/>
</dbReference>
<evidence type="ECO:0000313" key="6">
    <source>
        <dbReference type="EMBL" id="KJE92586.1"/>
    </source>
</evidence>
<evidence type="ECO:0000259" key="5">
    <source>
        <dbReference type="PROSITE" id="PS00631"/>
    </source>
</evidence>
<dbReference type="Proteomes" id="UP000008743">
    <property type="component" value="Unassembled WGS sequence"/>
</dbReference>
<gene>
    <name evidence="6" type="ORF">CAOG_003521</name>
</gene>
<dbReference type="PANTHER" id="PTHR11963:SF48">
    <property type="entry name" value="DIPEPTIDASE B, ISOFORM A"/>
    <property type="match status" value="1"/>
</dbReference>
<sequence length="583" mass="61057">MSLLLPTFSAERGLAAVAKHTLVTLVKAFPTAGATAAGATAATGATGATADYDALIVISPNYPSAAAAAAAGTTPATSAPFPAPVEFVKADLDAARVIDAAVGSTEVTVVASEKAFGKRLLFASTGPLSRDYDDVRRYADAADRAIKRAVKAGARRPAITVVPYQSTKSVTDDATHDRYTQHVEVALLGALAASYVPLEARESENEANNFGLKVLELGWLPLEANRVADPQRLVSYVNAVEAGRILARDIGGSDPERAAPPLATEHICGSLKSAANVKCTVIADQSVLAKEYPLLTAVGRASQCVERHRPRVIELEYVPAGEIKETLLLVGKGITYDTGGADLKVGGAMAGMHRDKCGAAAIAGLFRTISLLQPKGVAVIAKLAMVRNSIGADAYVSDEIIRARSGARVRIGNTDAEGRMVMADLLCHMKEIAPSHTNPFLFTIATLTGHAYRAYGPYAAVMDNGPANRANVHGRLFDAGNVWGDPFEVSTLRREDFDFVAPKNAAEDVVQANTQPSVNTPRGHQYPGAFLVVASGLDKHGLDSTQPIAYSHLDIAGAAAMPPLLPTASPLVTLAAAFIAPRL</sequence>
<reference evidence="7" key="1">
    <citation type="submission" date="2011-02" db="EMBL/GenBank/DDBJ databases">
        <title>The Genome Sequence of Capsaspora owczarzaki ATCC 30864.</title>
        <authorList>
            <person name="Russ C."/>
            <person name="Cuomo C."/>
            <person name="Burger G."/>
            <person name="Gray M.W."/>
            <person name="Holland P.W.H."/>
            <person name="King N."/>
            <person name="Lang F.B.F."/>
            <person name="Roger A.J."/>
            <person name="Ruiz-Trillo I."/>
            <person name="Young S.K."/>
            <person name="Zeng Q."/>
            <person name="Gargeya S."/>
            <person name="Alvarado L."/>
            <person name="Berlin A."/>
            <person name="Chapman S.B."/>
            <person name="Chen Z."/>
            <person name="Freedman E."/>
            <person name="Gellesch M."/>
            <person name="Goldberg J."/>
            <person name="Griggs A."/>
            <person name="Gujja S."/>
            <person name="Heilman E."/>
            <person name="Heiman D."/>
            <person name="Howarth C."/>
            <person name="Mehta T."/>
            <person name="Neiman D."/>
            <person name="Pearson M."/>
            <person name="Roberts A."/>
            <person name="Saif S."/>
            <person name="Shea T."/>
            <person name="Shenoy N."/>
            <person name="Sisk P."/>
            <person name="Stolte C."/>
            <person name="Sykes S."/>
            <person name="White J."/>
            <person name="Yandava C."/>
            <person name="Haas B."/>
            <person name="Nusbaum C."/>
            <person name="Birren B."/>
        </authorList>
    </citation>
    <scope>NUCLEOTIDE SEQUENCE</scope>
    <source>
        <strain evidence="7">ATCC 30864</strain>
    </source>
</reference>
<dbReference type="GO" id="GO:0005737">
    <property type="term" value="C:cytoplasm"/>
    <property type="evidence" value="ECO:0007669"/>
    <property type="project" value="InterPro"/>
</dbReference>
<comment type="similarity">
    <text evidence="1">Belongs to the peptidase M17 family.</text>
</comment>
<dbReference type="GO" id="GO:0006508">
    <property type="term" value="P:proteolysis"/>
    <property type="evidence" value="ECO:0007669"/>
    <property type="project" value="UniProtKB-KW"/>
</dbReference>
<dbReference type="InterPro" id="IPR000819">
    <property type="entry name" value="Peptidase_M17_C"/>
</dbReference>
<dbReference type="GO" id="GO:0070006">
    <property type="term" value="F:metalloaminopeptidase activity"/>
    <property type="evidence" value="ECO:0007669"/>
    <property type="project" value="InterPro"/>
</dbReference>
<name>A0A0D2UC54_CAPO3</name>
<dbReference type="InterPro" id="IPR011356">
    <property type="entry name" value="Leucine_aapep/pepB"/>
</dbReference>
<dbReference type="EMBL" id="KE346364">
    <property type="protein sequence ID" value="KJE92586.1"/>
    <property type="molecule type" value="Genomic_DNA"/>
</dbReference>
<dbReference type="OMA" id="ISCFKAP"/>
<evidence type="ECO:0000256" key="3">
    <source>
        <dbReference type="ARBA" id="ARBA00022670"/>
    </source>
</evidence>
<evidence type="ECO:0000313" key="7">
    <source>
        <dbReference type="Proteomes" id="UP000008743"/>
    </source>
</evidence>
<dbReference type="SUPFAM" id="SSF53187">
    <property type="entry name" value="Zn-dependent exopeptidases"/>
    <property type="match status" value="1"/>
</dbReference>
<evidence type="ECO:0000256" key="1">
    <source>
        <dbReference type="ARBA" id="ARBA00009528"/>
    </source>
</evidence>
<feature type="domain" description="Cytosol aminopeptidase" evidence="5">
    <location>
        <begin position="413"/>
        <end position="420"/>
    </location>
</feature>
<evidence type="ECO:0000256" key="2">
    <source>
        <dbReference type="ARBA" id="ARBA00022438"/>
    </source>
</evidence>
<keyword evidence="2" id="KW-0031">Aminopeptidase</keyword>
<keyword evidence="7" id="KW-1185">Reference proteome</keyword>
<evidence type="ECO:0000256" key="4">
    <source>
        <dbReference type="ARBA" id="ARBA00022801"/>
    </source>
</evidence>